<evidence type="ECO:0000313" key="3">
    <source>
        <dbReference type="Proteomes" id="UP000315295"/>
    </source>
</evidence>
<dbReference type="InterPro" id="IPR044824">
    <property type="entry name" value="MAIN-like"/>
</dbReference>
<dbReference type="AlphaFoldDB" id="A0A540MMW1"/>
<accession>A0A540MMW1</accession>
<keyword evidence="3" id="KW-1185">Reference proteome</keyword>
<dbReference type="EMBL" id="VIEB01000229">
    <property type="protein sequence ID" value="TQD99719.1"/>
    <property type="molecule type" value="Genomic_DNA"/>
</dbReference>
<dbReference type="InterPro" id="IPR019557">
    <property type="entry name" value="AminoTfrase-like_pln_mobile"/>
</dbReference>
<organism evidence="2 3">
    <name type="scientific">Malus baccata</name>
    <name type="common">Siberian crab apple</name>
    <name type="synonym">Pyrus baccata</name>
    <dbReference type="NCBI Taxonomy" id="106549"/>
    <lineage>
        <taxon>Eukaryota</taxon>
        <taxon>Viridiplantae</taxon>
        <taxon>Streptophyta</taxon>
        <taxon>Embryophyta</taxon>
        <taxon>Tracheophyta</taxon>
        <taxon>Spermatophyta</taxon>
        <taxon>Magnoliopsida</taxon>
        <taxon>eudicotyledons</taxon>
        <taxon>Gunneridae</taxon>
        <taxon>Pentapetalae</taxon>
        <taxon>rosids</taxon>
        <taxon>fabids</taxon>
        <taxon>Rosales</taxon>
        <taxon>Rosaceae</taxon>
        <taxon>Amygdaloideae</taxon>
        <taxon>Maleae</taxon>
        <taxon>Malus</taxon>
    </lineage>
</organism>
<dbReference type="Proteomes" id="UP000315295">
    <property type="component" value="Unassembled WGS sequence"/>
</dbReference>
<dbReference type="PANTHER" id="PTHR46033">
    <property type="entry name" value="PROTEIN MAIN-LIKE 2"/>
    <property type="match status" value="1"/>
</dbReference>
<protein>
    <recommendedName>
        <fullName evidence="1">Aminotransferase-like plant mobile domain-containing protein</fullName>
    </recommendedName>
</protein>
<evidence type="ECO:0000313" key="2">
    <source>
        <dbReference type="EMBL" id="TQD99719.1"/>
    </source>
</evidence>
<gene>
    <name evidence="2" type="ORF">C1H46_014648</name>
</gene>
<reference evidence="2 3" key="1">
    <citation type="journal article" date="2019" name="G3 (Bethesda)">
        <title>Sequencing of a Wild Apple (Malus baccata) Genome Unravels the Differences Between Cultivated and Wild Apple Species Regarding Disease Resistance and Cold Tolerance.</title>
        <authorList>
            <person name="Chen X."/>
        </authorList>
    </citation>
    <scope>NUCLEOTIDE SEQUENCE [LARGE SCALE GENOMIC DNA]</scope>
    <source>
        <strain evidence="3">cv. Shandingzi</strain>
        <tissue evidence="2">Leaves</tissue>
    </source>
</reference>
<feature type="domain" description="Aminotransferase-like plant mobile" evidence="1">
    <location>
        <begin position="41"/>
        <end position="100"/>
    </location>
</feature>
<sequence length="114" mass="12835">MIREKTDWGSDVRVTGCATFQVLEWTEATLRTYASVLRQADIYGVVAVSCYAYGYFSNVWKAFCELWGPLTNTFHQGNGEMSISLYDLKVIGGLPILGAPYEEFIPPNHDLCKK</sequence>
<evidence type="ECO:0000259" key="1">
    <source>
        <dbReference type="Pfam" id="PF10536"/>
    </source>
</evidence>
<name>A0A540MMW1_MALBA</name>
<dbReference type="GO" id="GO:0010073">
    <property type="term" value="P:meristem maintenance"/>
    <property type="evidence" value="ECO:0007669"/>
    <property type="project" value="InterPro"/>
</dbReference>
<comment type="caution">
    <text evidence="2">The sequence shown here is derived from an EMBL/GenBank/DDBJ whole genome shotgun (WGS) entry which is preliminary data.</text>
</comment>
<dbReference type="PANTHER" id="PTHR46033:SF8">
    <property type="entry name" value="PROTEIN MAINTENANCE OF MERISTEMS-LIKE"/>
    <property type="match status" value="1"/>
</dbReference>
<proteinExistence type="predicted"/>
<dbReference type="Pfam" id="PF10536">
    <property type="entry name" value="PMD"/>
    <property type="match status" value="1"/>
</dbReference>
<dbReference type="STRING" id="106549.A0A540MMW1"/>